<gene>
    <name evidence="2" type="ORF">BBRV_LOCUS42808</name>
</gene>
<name>A0A6V7J665_9HYME</name>
<dbReference type="SUPFAM" id="SSF82615">
    <property type="entry name" value="Polo-box domain"/>
    <property type="match status" value="1"/>
</dbReference>
<evidence type="ECO:0000259" key="1">
    <source>
        <dbReference type="PROSITE" id="PS50078"/>
    </source>
</evidence>
<dbReference type="AlphaFoldDB" id="A0A6V7J665"/>
<feature type="domain" description="POLO box" evidence="1">
    <location>
        <begin position="31"/>
        <end position="113"/>
    </location>
</feature>
<evidence type="ECO:0000313" key="2">
    <source>
        <dbReference type="EMBL" id="CAD1546981.1"/>
    </source>
</evidence>
<dbReference type="InterPro" id="IPR033696">
    <property type="entry name" value="POLO_box_Plk4_C"/>
</dbReference>
<accession>A0A6V7J665</accession>
<dbReference type="PROSITE" id="PS50078">
    <property type="entry name" value="POLO_BOX"/>
    <property type="match status" value="1"/>
</dbReference>
<dbReference type="InterPro" id="IPR000959">
    <property type="entry name" value="POLO_box_dom"/>
</dbReference>
<proteinExistence type="predicted"/>
<dbReference type="Gene3D" id="2.40.50.930">
    <property type="match status" value="1"/>
</dbReference>
<sequence>MPSFDATCSVVSAITTRSRKAAPTGRSTYNYNRVTVPGIGTATQLPTGDIKVEYKDGSILTVSPQSVGGGIVYETCSGSVTRYSKNHQENEEVPYYVREKIKHLPTIIKHVVQPKHRNLR</sequence>
<dbReference type="EMBL" id="CADCXW020000014">
    <property type="protein sequence ID" value="CAD1546981.1"/>
    <property type="molecule type" value="Genomic_DNA"/>
</dbReference>
<dbReference type="CDD" id="cd13116">
    <property type="entry name" value="POLO_box_Plk4_3"/>
    <property type="match status" value="1"/>
</dbReference>
<protein>
    <recommendedName>
        <fullName evidence="1">POLO box domain-containing protein</fullName>
    </recommendedName>
</protein>
<reference evidence="2" key="1">
    <citation type="submission" date="2020-07" db="EMBL/GenBank/DDBJ databases">
        <authorList>
            <person name="Ferguson B K."/>
        </authorList>
    </citation>
    <scope>NUCLEOTIDE SEQUENCE</scope>
    <source>
        <strain evidence="2">L06</strain>
    </source>
</reference>
<organism evidence="2">
    <name type="scientific">Bracon brevicornis</name>
    <dbReference type="NCBI Taxonomy" id="1563983"/>
    <lineage>
        <taxon>Eukaryota</taxon>
        <taxon>Metazoa</taxon>
        <taxon>Ecdysozoa</taxon>
        <taxon>Arthropoda</taxon>
        <taxon>Hexapoda</taxon>
        <taxon>Insecta</taxon>
        <taxon>Pterygota</taxon>
        <taxon>Neoptera</taxon>
        <taxon>Endopterygota</taxon>
        <taxon>Hymenoptera</taxon>
        <taxon>Apocrita</taxon>
        <taxon>Ichneumonoidea</taxon>
        <taxon>Braconidae</taxon>
        <taxon>Braconinae</taxon>
        <taxon>Bracon</taxon>
    </lineage>
</organism>